<organism evidence="2 3">
    <name type="scientific">Caerostris extrusa</name>
    <name type="common">Bark spider</name>
    <name type="synonym">Caerostris bankana</name>
    <dbReference type="NCBI Taxonomy" id="172846"/>
    <lineage>
        <taxon>Eukaryota</taxon>
        <taxon>Metazoa</taxon>
        <taxon>Ecdysozoa</taxon>
        <taxon>Arthropoda</taxon>
        <taxon>Chelicerata</taxon>
        <taxon>Arachnida</taxon>
        <taxon>Araneae</taxon>
        <taxon>Araneomorphae</taxon>
        <taxon>Entelegynae</taxon>
        <taxon>Araneoidea</taxon>
        <taxon>Araneidae</taxon>
        <taxon>Caerostris</taxon>
    </lineage>
</organism>
<evidence type="ECO:0000313" key="3">
    <source>
        <dbReference type="Proteomes" id="UP001054945"/>
    </source>
</evidence>
<name>A0AAV4XF54_CAEEX</name>
<reference evidence="2 3" key="1">
    <citation type="submission" date="2021-06" db="EMBL/GenBank/DDBJ databases">
        <title>Caerostris extrusa draft genome.</title>
        <authorList>
            <person name="Kono N."/>
            <person name="Arakawa K."/>
        </authorList>
    </citation>
    <scope>NUCLEOTIDE SEQUENCE [LARGE SCALE GENOMIC DNA]</scope>
</reference>
<sequence length="118" mass="13412">MVPHWLSMSRFVSFLLLVYNTMTSFSSALQRLQRLCPVQILIREERLRPRCRGISWSSTWTASLLRSSMSTAPLHIRQRLVQPVAGATPPHAHAPAHHRSPTLIKITTAAQAFEKQSR</sequence>
<proteinExistence type="predicted"/>
<evidence type="ECO:0000256" key="1">
    <source>
        <dbReference type="SAM" id="SignalP"/>
    </source>
</evidence>
<dbReference type="AlphaFoldDB" id="A0AAV4XF54"/>
<comment type="caution">
    <text evidence="2">The sequence shown here is derived from an EMBL/GenBank/DDBJ whole genome shotgun (WGS) entry which is preliminary data.</text>
</comment>
<gene>
    <name evidence="2" type="ORF">CEXT_723101</name>
</gene>
<protein>
    <recommendedName>
        <fullName evidence="4">Secreted protein</fullName>
    </recommendedName>
</protein>
<evidence type="ECO:0008006" key="4">
    <source>
        <dbReference type="Google" id="ProtNLM"/>
    </source>
</evidence>
<evidence type="ECO:0000313" key="2">
    <source>
        <dbReference type="EMBL" id="GIY93702.1"/>
    </source>
</evidence>
<dbReference type="Proteomes" id="UP001054945">
    <property type="component" value="Unassembled WGS sequence"/>
</dbReference>
<feature type="chain" id="PRO_5043786350" description="Secreted protein" evidence="1">
    <location>
        <begin position="29"/>
        <end position="118"/>
    </location>
</feature>
<keyword evidence="3" id="KW-1185">Reference proteome</keyword>
<accession>A0AAV4XF54</accession>
<dbReference type="EMBL" id="BPLR01017694">
    <property type="protein sequence ID" value="GIY93702.1"/>
    <property type="molecule type" value="Genomic_DNA"/>
</dbReference>
<feature type="signal peptide" evidence="1">
    <location>
        <begin position="1"/>
        <end position="28"/>
    </location>
</feature>
<keyword evidence="1" id="KW-0732">Signal</keyword>